<reference evidence="1 2" key="1">
    <citation type="journal article" date="2018" name="Biotechnol. Adv.">
        <title>Improved genomic resources and new bioinformatic workflow for the carcinogenic parasite Clonorchis sinensis: Biotechnological implications.</title>
        <authorList>
            <person name="Wang D."/>
            <person name="Korhonen P.K."/>
            <person name="Gasser R.B."/>
            <person name="Young N.D."/>
        </authorList>
    </citation>
    <scope>NUCLEOTIDE SEQUENCE [LARGE SCALE GENOMIC DNA]</scope>
    <source>
        <strain evidence="1">Cs-k2</strain>
    </source>
</reference>
<dbReference type="AlphaFoldDB" id="A0A3R7CFG1"/>
<sequence>MFPISVKVNGDFSDSTASLPLVMRSFAVHPLSERLHTGHASTEYSKNYTSSLETDLDWKVQSVIPSNQIKPIILCVTNAALRFLSDDTLKADTFVENGCLFRLVRKKHMISNTGMEISMRQEQTGLLSLDFKRHSITGLMFWMFRTDELLSSKFTDNLVETTKWQATATTMCTHPAVHSWHQTLVVQQVFCLTKCRSSTQYVIHSQRTTHRVAENSWTAHDRFRPSWGSPGRRSPRVFVNLMFYLKPNCTKLANYTHLKANLVLRDTRLESS</sequence>
<dbReference type="InParanoid" id="A0A3R7CFG1"/>
<protein>
    <submittedName>
        <fullName evidence="1">Uncharacterized protein</fullName>
    </submittedName>
</protein>
<evidence type="ECO:0000313" key="2">
    <source>
        <dbReference type="Proteomes" id="UP000286415"/>
    </source>
</evidence>
<organism evidence="1 2">
    <name type="scientific">Clonorchis sinensis</name>
    <name type="common">Chinese liver fluke</name>
    <dbReference type="NCBI Taxonomy" id="79923"/>
    <lineage>
        <taxon>Eukaryota</taxon>
        <taxon>Metazoa</taxon>
        <taxon>Spiralia</taxon>
        <taxon>Lophotrochozoa</taxon>
        <taxon>Platyhelminthes</taxon>
        <taxon>Trematoda</taxon>
        <taxon>Digenea</taxon>
        <taxon>Opisthorchiida</taxon>
        <taxon>Opisthorchiata</taxon>
        <taxon>Opisthorchiidae</taxon>
        <taxon>Clonorchis</taxon>
    </lineage>
</organism>
<comment type="caution">
    <text evidence="1">The sequence shown here is derived from an EMBL/GenBank/DDBJ whole genome shotgun (WGS) entry which is preliminary data.</text>
</comment>
<keyword evidence="2" id="KW-1185">Reference proteome</keyword>
<dbReference type="EMBL" id="NIRI02000077">
    <property type="protein sequence ID" value="KAG5441154.1"/>
    <property type="molecule type" value="Genomic_DNA"/>
</dbReference>
<accession>A0A3R7CFG1</accession>
<reference evidence="1 2" key="2">
    <citation type="journal article" date="2021" name="Genomics">
        <title>High-quality reference genome for Clonorchis sinensis.</title>
        <authorList>
            <person name="Young N.D."/>
            <person name="Stroehlein A.J."/>
            <person name="Kinkar L."/>
            <person name="Wang T."/>
            <person name="Sohn W.M."/>
            <person name="Chang B.C.H."/>
            <person name="Kaur P."/>
            <person name="Weisz D."/>
            <person name="Dudchenko O."/>
            <person name="Aiden E.L."/>
            <person name="Korhonen P.K."/>
            <person name="Gasser R.B."/>
        </authorList>
    </citation>
    <scope>NUCLEOTIDE SEQUENCE [LARGE SCALE GENOMIC DNA]</scope>
    <source>
        <strain evidence="1">Cs-k2</strain>
    </source>
</reference>
<evidence type="ECO:0000313" key="1">
    <source>
        <dbReference type="EMBL" id="KAG5441154.1"/>
    </source>
</evidence>
<name>A0A3R7CFG1_CLOSI</name>
<dbReference type="Proteomes" id="UP000286415">
    <property type="component" value="Unassembled WGS sequence"/>
</dbReference>
<proteinExistence type="predicted"/>
<gene>
    <name evidence="1" type="ORF">CSKR_102750</name>
</gene>